<dbReference type="InterPro" id="IPR006555">
    <property type="entry name" value="ATP-dep_Helicase_C"/>
</dbReference>
<reference evidence="2" key="1">
    <citation type="submission" date="2022-09" db="EMBL/GenBank/DDBJ databases">
        <title>Actin cytoskeleton and complex cell architecture in an #Asgard archaeon.</title>
        <authorList>
            <person name="Ponce Toledo R.I."/>
            <person name="Schleper C."/>
            <person name="Rodrigues Oliveira T."/>
            <person name="Wollweber F."/>
            <person name="Xu J."/>
            <person name="Rittmann S."/>
            <person name="Klingl A."/>
            <person name="Pilhofer M."/>
        </authorList>
    </citation>
    <scope>NUCLEOTIDE SEQUENCE</scope>
    <source>
        <strain evidence="2">B-35</strain>
    </source>
</reference>
<dbReference type="EMBL" id="CP104013">
    <property type="protein sequence ID" value="UYP44761.1"/>
    <property type="molecule type" value="Genomic_DNA"/>
</dbReference>
<dbReference type="InterPro" id="IPR006935">
    <property type="entry name" value="Helicase/UvrB_N"/>
</dbReference>
<dbReference type="SUPFAM" id="SSF52540">
    <property type="entry name" value="P-loop containing nucleoside triphosphate hydrolases"/>
    <property type="match status" value="1"/>
</dbReference>
<keyword evidence="3" id="KW-1185">Reference proteome</keyword>
<evidence type="ECO:0000259" key="1">
    <source>
        <dbReference type="PROSITE" id="PS51192"/>
    </source>
</evidence>
<sequence length="849" mass="97873">MVDFTKMLKENKVEKTLDPIQIFNNLDTFQGKEYIRDSQREILKEWNLKNRSNHDVIVKLHTGHGKTLVGLLIIQSKMNELNKPGLFLCPNKYLVDQIFDQAQDFGISVVKAVQGQPLPMDFINSKSILITSVDKLFNGMSLFGIKNNPRKEIMEIGAIVMDDAHKSLAIIRKSFSIQIPKRKEYLPIYHKILRLFESDLIAQNDGLYFDISHDSNKIMQVPYWAWKSHVMRIREILSDYLNLNNIKFSWDLINTTLKDCLCFISGHRIEITPRILPLDMIPSFENANQRIYLSATLTDDVFLIKDFGIDKDAVLNPLTYKEIKYSGERPIIIPSLINSEINRSKLVKWICDFSKNSKGDFGIFSIVPSGNSKSSWEENGAEILFVRDIHNQIVKIKKKIKANDLKKPNVLINQYDGIDLPDNLCRVLVLDLIPEYQTIYDEFLHMILPNSLLMYKNIAQRIEQGIGRGIRGKNDYCLVIILGVKLSRFFLEGKKQAFLSNEVKKQIEIGNSIISNINSAESEEEKLLLHLEGFINQFIERDESWKKYYQQKMEEIEPQPFEESVANDAELERNAYIAYRDNNISLCNDLIDRILLDTNLTSEERGWYFEQMASYKYSESNEDSFLIQQTAHELNPYLSIPPISKKNRIIKLEVRDQAVGIHQFIRTHDSFNDMMVDITALFADLNFGVSASAFEEAIKKLGSMLGFASFRPEKELKDGPDNLWALPNNKIYAIECKNEVIISSQGINKGQVGQMSNSVVWTKKIYSNKEVIPLYIHPKKNYTIQAHPAETEYVIDQIILEQIKKDAKMFYSAFKCANISEISLESVQTKLNQSKINTRTIHSFFSVVK</sequence>
<dbReference type="Proteomes" id="UP001208689">
    <property type="component" value="Chromosome"/>
</dbReference>
<dbReference type="SMART" id="SM00491">
    <property type="entry name" value="HELICc2"/>
    <property type="match status" value="1"/>
</dbReference>
<evidence type="ECO:0000313" key="3">
    <source>
        <dbReference type="Proteomes" id="UP001208689"/>
    </source>
</evidence>
<feature type="domain" description="Helicase ATP-binding" evidence="1">
    <location>
        <begin position="47"/>
        <end position="315"/>
    </location>
</feature>
<protein>
    <recommendedName>
        <fullName evidence="1">Helicase ATP-binding domain-containing protein</fullName>
    </recommendedName>
</protein>
<organism evidence="2 3">
    <name type="scientific">Candidatus Lokiarchaeum ossiferum</name>
    <dbReference type="NCBI Taxonomy" id="2951803"/>
    <lineage>
        <taxon>Archaea</taxon>
        <taxon>Promethearchaeati</taxon>
        <taxon>Promethearchaeota</taxon>
        <taxon>Promethearchaeia</taxon>
        <taxon>Promethearchaeales</taxon>
        <taxon>Promethearchaeaceae</taxon>
        <taxon>Candidatus Lokiarchaeum</taxon>
    </lineage>
</organism>
<dbReference type="Gene3D" id="3.40.50.300">
    <property type="entry name" value="P-loop containing nucleotide triphosphate hydrolases"/>
    <property type="match status" value="2"/>
</dbReference>
<name>A0ABY6HQD2_9ARCH</name>
<dbReference type="InterPro" id="IPR027417">
    <property type="entry name" value="P-loop_NTPase"/>
</dbReference>
<dbReference type="Pfam" id="PF04851">
    <property type="entry name" value="ResIII"/>
    <property type="match status" value="1"/>
</dbReference>
<dbReference type="PROSITE" id="PS51192">
    <property type="entry name" value="HELICASE_ATP_BIND_1"/>
    <property type="match status" value="1"/>
</dbReference>
<accession>A0ABY6HQD2</accession>
<proteinExistence type="predicted"/>
<evidence type="ECO:0000313" key="2">
    <source>
        <dbReference type="EMBL" id="UYP44761.1"/>
    </source>
</evidence>
<gene>
    <name evidence="2" type="ORF">NEF87_001046</name>
</gene>
<dbReference type="SMART" id="SM00487">
    <property type="entry name" value="DEXDc"/>
    <property type="match status" value="1"/>
</dbReference>
<dbReference type="InterPro" id="IPR014001">
    <property type="entry name" value="Helicase_ATP-bd"/>
</dbReference>